<dbReference type="Gene3D" id="3.40.190.10">
    <property type="entry name" value="Periplasmic binding protein-like II"/>
    <property type="match status" value="2"/>
</dbReference>
<dbReference type="InterPro" id="IPR050176">
    <property type="entry name" value="LTTR"/>
</dbReference>
<comment type="similarity">
    <text evidence="1">Belongs to the LysR transcriptional regulatory family.</text>
</comment>
<dbReference type="SUPFAM" id="SSF46785">
    <property type="entry name" value="Winged helix' DNA-binding domain"/>
    <property type="match status" value="1"/>
</dbReference>
<feature type="domain" description="HTH lysR-type" evidence="5">
    <location>
        <begin position="6"/>
        <end position="63"/>
    </location>
</feature>
<gene>
    <name evidence="6" type="ORF">Q8A64_12170</name>
</gene>
<dbReference type="SUPFAM" id="SSF53850">
    <property type="entry name" value="Periplasmic binding protein-like II"/>
    <property type="match status" value="1"/>
</dbReference>
<dbReference type="Pfam" id="PF03466">
    <property type="entry name" value="LysR_substrate"/>
    <property type="match status" value="1"/>
</dbReference>
<evidence type="ECO:0000256" key="4">
    <source>
        <dbReference type="ARBA" id="ARBA00023163"/>
    </source>
</evidence>
<dbReference type="PANTHER" id="PTHR30579:SF7">
    <property type="entry name" value="HTH-TYPE TRANSCRIPTIONAL REGULATOR LRHA-RELATED"/>
    <property type="match status" value="1"/>
</dbReference>
<dbReference type="InterPro" id="IPR036390">
    <property type="entry name" value="WH_DNA-bd_sf"/>
</dbReference>
<evidence type="ECO:0000313" key="7">
    <source>
        <dbReference type="Proteomes" id="UP001225596"/>
    </source>
</evidence>
<dbReference type="PANTHER" id="PTHR30579">
    <property type="entry name" value="TRANSCRIPTIONAL REGULATOR"/>
    <property type="match status" value="1"/>
</dbReference>
<keyword evidence="4" id="KW-0804">Transcription</keyword>
<evidence type="ECO:0000256" key="3">
    <source>
        <dbReference type="ARBA" id="ARBA00023125"/>
    </source>
</evidence>
<evidence type="ECO:0000256" key="2">
    <source>
        <dbReference type="ARBA" id="ARBA00023015"/>
    </source>
</evidence>
<keyword evidence="2" id="KW-0805">Transcription regulation</keyword>
<dbReference type="Pfam" id="PF00126">
    <property type="entry name" value="HTH_1"/>
    <property type="match status" value="1"/>
</dbReference>
<dbReference type="InterPro" id="IPR005119">
    <property type="entry name" value="LysR_subst-bd"/>
</dbReference>
<dbReference type="PRINTS" id="PR00039">
    <property type="entry name" value="HTHLYSR"/>
</dbReference>
<dbReference type="PROSITE" id="PS50931">
    <property type="entry name" value="HTH_LYSR"/>
    <property type="match status" value="1"/>
</dbReference>
<reference evidence="6 7" key="1">
    <citation type="submission" date="2023-08" db="EMBL/GenBank/DDBJ databases">
        <title>Oxalobacteraceae gen .nov., isolated from river sludge outside the plant.</title>
        <authorList>
            <person name="Zhao S.Y."/>
        </authorList>
    </citation>
    <scope>NUCLEOTIDE SEQUENCE [LARGE SCALE GENOMIC DNA]</scope>
    <source>
        <strain evidence="6 7">R-40</strain>
    </source>
</reference>
<organism evidence="6 7">
    <name type="scientific">Keguizhuia sedimenti</name>
    <dbReference type="NCBI Taxonomy" id="3064264"/>
    <lineage>
        <taxon>Bacteria</taxon>
        <taxon>Pseudomonadati</taxon>
        <taxon>Pseudomonadota</taxon>
        <taxon>Betaproteobacteria</taxon>
        <taxon>Burkholderiales</taxon>
        <taxon>Oxalobacteraceae</taxon>
        <taxon>Keguizhuia</taxon>
    </lineage>
</organism>
<dbReference type="EMBL" id="JAUYVH010000007">
    <property type="protein sequence ID" value="MDQ9171160.1"/>
    <property type="molecule type" value="Genomic_DNA"/>
</dbReference>
<evidence type="ECO:0000313" key="6">
    <source>
        <dbReference type="EMBL" id="MDQ9171160.1"/>
    </source>
</evidence>
<dbReference type="RefSeq" id="WP_338437095.1">
    <property type="nucleotide sequence ID" value="NZ_JAUYVH010000007.1"/>
</dbReference>
<accession>A0ABU1BQ86</accession>
<dbReference type="InterPro" id="IPR000847">
    <property type="entry name" value="LysR_HTH_N"/>
</dbReference>
<keyword evidence="3" id="KW-0238">DNA-binding</keyword>
<evidence type="ECO:0000256" key="1">
    <source>
        <dbReference type="ARBA" id="ARBA00009437"/>
    </source>
</evidence>
<proteinExistence type="inferred from homology"/>
<dbReference type="Gene3D" id="1.10.10.10">
    <property type="entry name" value="Winged helix-like DNA-binding domain superfamily/Winged helix DNA-binding domain"/>
    <property type="match status" value="1"/>
</dbReference>
<dbReference type="Proteomes" id="UP001225596">
    <property type="component" value="Unassembled WGS sequence"/>
</dbReference>
<keyword evidence="7" id="KW-1185">Reference proteome</keyword>
<sequence length="293" mass="31738">MSRINLELDLLKTLVAGIDAGSFARAADKIGRSQSAVSLQMKKLEEQLDVEIFAKQGRSLSLTPAGKILYDYALQMLELHDEAVAAIKGTALHGHVRFGMSADFENSWVPLALARFSRAHAGVTMDIHIERNSRLAEKIAQGELDIALFFSRKMQAHSDPIAHLDMIWIGQAEFSRTPEEALPLLLLEQPCIFHQAAVSALDESGIKWRIAVTSPTQGGLWAAAAAGIGITVRTAISKPSNLANLGKKLGLPSLPEIGLYLAQAPDSQNEVAARLKATVLEVFQEQLGVRGET</sequence>
<protein>
    <submittedName>
        <fullName evidence="6">LysR substrate-binding domain-containing protein</fullName>
    </submittedName>
</protein>
<name>A0ABU1BQ86_9BURK</name>
<dbReference type="InterPro" id="IPR036388">
    <property type="entry name" value="WH-like_DNA-bd_sf"/>
</dbReference>
<evidence type="ECO:0000259" key="5">
    <source>
        <dbReference type="PROSITE" id="PS50931"/>
    </source>
</evidence>
<comment type="caution">
    <text evidence="6">The sequence shown here is derived from an EMBL/GenBank/DDBJ whole genome shotgun (WGS) entry which is preliminary data.</text>
</comment>